<evidence type="ECO:0000313" key="4">
    <source>
        <dbReference type="EMBL" id="CAL4797278.1"/>
    </source>
</evidence>
<gene>
    <name evidence="3" type="ORF">C1SCF055_LOCUS35289</name>
</gene>
<reference evidence="3" key="1">
    <citation type="submission" date="2022-10" db="EMBL/GenBank/DDBJ databases">
        <authorList>
            <person name="Chen Y."/>
            <person name="Dougan E. K."/>
            <person name="Chan C."/>
            <person name="Rhodes N."/>
            <person name="Thang M."/>
        </authorList>
    </citation>
    <scope>NUCLEOTIDE SEQUENCE</scope>
</reference>
<organism evidence="3">
    <name type="scientific">Cladocopium goreaui</name>
    <dbReference type="NCBI Taxonomy" id="2562237"/>
    <lineage>
        <taxon>Eukaryota</taxon>
        <taxon>Sar</taxon>
        <taxon>Alveolata</taxon>
        <taxon>Dinophyceae</taxon>
        <taxon>Suessiales</taxon>
        <taxon>Symbiodiniaceae</taxon>
        <taxon>Cladocopium</taxon>
    </lineage>
</organism>
<dbReference type="SUPFAM" id="SSF82199">
    <property type="entry name" value="SET domain"/>
    <property type="match status" value="1"/>
</dbReference>
<dbReference type="GO" id="GO:0005737">
    <property type="term" value="C:cytoplasm"/>
    <property type="evidence" value="ECO:0007669"/>
    <property type="project" value="TreeGrafter"/>
</dbReference>
<reference evidence="4 5" key="2">
    <citation type="submission" date="2024-05" db="EMBL/GenBank/DDBJ databases">
        <authorList>
            <person name="Chen Y."/>
            <person name="Shah S."/>
            <person name="Dougan E. K."/>
            <person name="Thang M."/>
            <person name="Chan C."/>
        </authorList>
    </citation>
    <scope>NUCLEOTIDE SEQUENCE [LARGE SCALE GENOMIC DNA]</scope>
</reference>
<dbReference type="Pfam" id="PF00106">
    <property type="entry name" value="adh_short"/>
    <property type="match status" value="1"/>
</dbReference>
<dbReference type="InterPro" id="IPR036291">
    <property type="entry name" value="NAD(P)-bd_dom_sf"/>
</dbReference>
<dbReference type="Gene3D" id="2.170.270.10">
    <property type="entry name" value="SET domain"/>
    <property type="match status" value="1"/>
</dbReference>
<dbReference type="GO" id="GO:0016491">
    <property type="term" value="F:oxidoreductase activity"/>
    <property type="evidence" value="ECO:0007669"/>
    <property type="project" value="TreeGrafter"/>
</dbReference>
<dbReference type="PRINTS" id="PR00081">
    <property type="entry name" value="GDHRDH"/>
</dbReference>
<sequence>MASAESVPSAAILARGRQRYLAATARPSPAQRHATTARDMRLDCGRALLEMVLPQHQELSFQEVSQMVEKISSNLRLQMDGNGKEGKGRYLVARCALKAGEVIVSERPIFEGNTDAQKSEKIYSEAFLEKLQATPDMEDDVDDCFHPRSPLMDCVAAVLLSKQLVDEKSASADIREKAVLNLQKFCSLCRSPVQSTTDYNECVEDLWGALKPELQEITSREELGHVLQILSCNRFGHGGQSVQLMFAGSMFEHSCLPNCFLGTACTASPNADGPQTYRALRDIEEGEVLSIDYLNFPLGYCSMTARAEAFQKWGFTCSCPRCVELPEVERSFNCAECGEPDLCPCRPGSSVLQCLSCKKVADASYAARCLEREAQLQREPASPARKVGEESDDENLLGHRHHLVVHALWEDVEAGLPDSKELPAFQQMLEVLIESVSSASRLEEHPALLNLYHLAALSTQDDLETQKHYLQLEHRIMQRFFPEEAQRQDDEIMSLVKPTKEPTQLETVTVGLFLEEIAYFMEDMERDLWWLLRMAHQPAGPPELIHGDEVIEPVDAAVEAAIQKLKERADKHAEEHVAQAGAQGLTAWEQHLTCSAGVANFRQNVLEVRWTNLNTLTTDPMHPMHRMHSLVVGASRGLGLALTRHLAEVAHRAGGSGGSQGRVLAAARRPVPALEEVRRSFPDIVEILELDVTDPDSVSSAASRAKELLESPRGGGGGGGGRGGLHLLCHTAGLLQDKDRGVIPENHLQKVEANALAYSFAVNAIGPLLVLKHFSPLLKAGATDQRTEDSDVPGARAVFYSARVGSIGDNATGGWYSYRSSKAALNQMVRCASIELRRHSVCCFALHPGTVDTDLTRAFARARAKYKVQDVDEAVQKHLQIVESRTMADSGRFFDWQGKEVPW</sequence>
<proteinExistence type="predicted"/>
<evidence type="ECO:0000259" key="2">
    <source>
        <dbReference type="PROSITE" id="PS50280"/>
    </source>
</evidence>
<evidence type="ECO:0000313" key="5">
    <source>
        <dbReference type="Proteomes" id="UP001152797"/>
    </source>
</evidence>
<feature type="region of interest" description="Disordered" evidence="1">
    <location>
        <begin position="698"/>
        <end position="721"/>
    </location>
</feature>
<dbReference type="CDD" id="cd05325">
    <property type="entry name" value="carb_red_sniffer_like_SDR_c"/>
    <property type="match status" value="1"/>
</dbReference>
<comment type="caution">
    <text evidence="3">The sequence shown here is derived from an EMBL/GenBank/DDBJ whole genome shotgun (WGS) entry which is preliminary data.</text>
</comment>
<evidence type="ECO:0000313" key="3">
    <source>
        <dbReference type="EMBL" id="CAI4009966.1"/>
    </source>
</evidence>
<accession>A0A9P1DGV8</accession>
<feature type="domain" description="SET" evidence="2">
    <location>
        <begin position="73"/>
        <end position="294"/>
    </location>
</feature>
<dbReference type="EMBL" id="CAMXCT030004680">
    <property type="protein sequence ID" value="CAL4797278.1"/>
    <property type="molecule type" value="Genomic_DNA"/>
</dbReference>
<dbReference type="CDD" id="cd20071">
    <property type="entry name" value="SET_SMYD"/>
    <property type="match status" value="1"/>
</dbReference>
<evidence type="ECO:0000256" key="1">
    <source>
        <dbReference type="SAM" id="MobiDB-lite"/>
    </source>
</evidence>
<dbReference type="PANTHER" id="PTHR43544">
    <property type="entry name" value="SHORT-CHAIN DEHYDROGENASE/REDUCTASE"/>
    <property type="match status" value="1"/>
</dbReference>
<dbReference type="PANTHER" id="PTHR43544:SF12">
    <property type="entry name" value="NAD(P)-BINDING ROSSMANN-FOLD SUPERFAMILY PROTEIN"/>
    <property type="match status" value="1"/>
</dbReference>
<dbReference type="EMBL" id="CAMXCT010004680">
    <property type="protein sequence ID" value="CAI4009966.1"/>
    <property type="molecule type" value="Genomic_DNA"/>
</dbReference>
<dbReference type="Pfam" id="PF00856">
    <property type="entry name" value="SET"/>
    <property type="match status" value="1"/>
</dbReference>
<dbReference type="SUPFAM" id="SSF51735">
    <property type="entry name" value="NAD(P)-binding Rossmann-fold domains"/>
    <property type="match status" value="1"/>
</dbReference>
<protein>
    <submittedName>
        <fullName evidence="4">C-signal (17-kDa C-factor protein) (p17) (C-factor) (Cell surface-associated intercellular C-signal)</fullName>
    </submittedName>
</protein>
<dbReference type="Proteomes" id="UP001152797">
    <property type="component" value="Unassembled WGS sequence"/>
</dbReference>
<dbReference type="EMBL" id="CAMXCT020004680">
    <property type="protein sequence ID" value="CAL1163341.1"/>
    <property type="molecule type" value="Genomic_DNA"/>
</dbReference>
<name>A0A9P1DGV8_9DINO</name>
<dbReference type="OrthoDB" id="409363at2759"/>
<dbReference type="InterPro" id="IPR051468">
    <property type="entry name" value="Fungal_SecMetab_SDRs"/>
</dbReference>
<dbReference type="Gene3D" id="3.40.50.720">
    <property type="entry name" value="NAD(P)-binding Rossmann-like Domain"/>
    <property type="match status" value="1"/>
</dbReference>
<dbReference type="InterPro" id="IPR001214">
    <property type="entry name" value="SET_dom"/>
</dbReference>
<dbReference type="InterPro" id="IPR002347">
    <property type="entry name" value="SDR_fam"/>
</dbReference>
<dbReference type="AlphaFoldDB" id="A0A9P1DGV8"/>
<dbReference type="PROSITE" id="PS50280">
    <property type="entry name" value="SET"/>
    <property type="match status" value="1"/>
</dbReference>
<dbReference type="InterPro" id="IPR046341">
    <property type="entry name" value="SET_dom_sf"/>
</dbReference>
<keyword evidence="5" id="KW-1185">Reference proteome</keyword>